<dbReference type="KEGG" id="mpp:MICPUCDRAFT_40018"/>
<dbReference type="EMBL" id="GG663739">
    <property type="protein sequence ID" value="EEH57506.1"/>
    <property type="molecule type" value="Genomic_DNA"/>
</dbReference>
<sequence>MENNSSRVIRSSSSSSDPGATPSASSSASLARNRANARTACCNVAASPKTRSSSFARRHRVRPPFGFFDFFCSSLDSACTLVSSSAANRARFASEIPRDPPPATASRSFSFFTNDLSAARFFAMSRHPSFASSSHAS</sequence>
<proteinExistence type="predicted"/>
<reference evidence="2 3" key="1">
    <citation type="journal article" date="2009" name="Science">
        <title>Green evolution and dynamic adaptations revealed by genomes of the marine picoeukaryotes Micromonas.</title>
        <authorList>
            <person name="Worden A.Z."/>
            <person name="Lee J.H."/>
            <person name="Mock T."/>
            <person name="Rouze P."/>
            <person name="Simmons M.P."/>
            <person name="Aerts A.L."/>
            <person name="Allen A.E."/>
            <person name="Cuvelier M.L."/>
            <person name="Derelle E."/>
            <person name="Everett M.V."/>
            <person name="Foulon E."/>
            <person name="Grimwood J."/>
            <person name="Gundlach H."/>
            <person name="Henrissat B."/>
            <person name="Napoli C."/>
            <person name="McDonald S.M."/>
            <person name="Parker M.S."/>
            <person name="Rombauts S."/>
            <person name="Salamov A."/>
            <person name="Von Dassow P."/>
            <person name="Badger J.H."/>
            <person name="Coutinho P.M."/>
            <person name="Demir E."/>
            <person name="Dubchak I."/>
            <person name="Gentemann C."/>
            <person name="Eikrem W."/>
            <person name="Gready J.E."/>
            <person name="John U."/>
            <person name="Lanier W."/>
            <person name="Lindquist E.A."/>
            <person name="Lucas S."/>
            <person name="Mayer K.F."/>
            <person name="Moreau H."/>
            <person name="Not F."/>
            <person name="Otillar R."/>
            <person name="Panaud O."/>
            <person name="Pangilinan J."/>
            <person name="Paulsen I."/>
            <person name="Piegu B."/>
            <person name="Poliakov A."/>
            <person name="Robbens S."/>
            <person name="Schmutz J."/>
            <person name="Toulza E."/>
            <person name="Wyss T."/>
            <person name="Zelensky A."/>
            <person name="Zhou K."/>
            <person name="Armbrust E.V."/>
            <person name="Bhattacharya D."/>
            <person name="Goodenough U.W."/>
            <person name="Van de Peer Y."/>
            <person name="Grigoriev I.V."/>
        </authorList>
    </citation>
    <scope>NUCLEOTIDE SEQUENCE [LARGE SCALE GENOMIC DNA]</scope>
    <source>
        <strain evidence="2 3">CCMP1545</strain>
    </source>
</reference>
<dbReference type="GeneID" id="9684117"/>
<evidence type="ECO:0000256" key="1">
    <source>
        <dbReference type="SAM" id="MobiDB-lite"/>
    </source>
</evidence>
<dbReference type="AlphaFoldDB" id="C1MSG9"/>
<dbReference type="RefSeq" id="XP_003059051.1">
    <property type="nucleotide sequence ID" value="XM_003059005.1"/>
</dbReference>
<evidence type="ECO:0000313" key="3">
    <source>
        <dbReference type="Proteomes" id="UP000001876"/>
    </source>
</evidence>
<protein>
    <submittedName>
        <fullName evidence="2">Predicted protein</fullName>
    </submittedName>
</protein>
<dbReference type="Proteomes" id="UP000001876">
    <property type="component" value="Unassembled WGS sequence"/>
</dbReference>
<name>C1MSG9_MICPC</name>
<gene>
    <name evidence="2" type="ORF">MICPUCDRAFT_40018</name>
</gene>
<accession>C1MSG9</accession>
<feature type="region of interest" description="Disordered" evidence="1">
    <location>
        <begin position="1"/>
        <end position="32"/>
    </location>
</feature>
<keyword evidence="3" id="KW-1185">Reference proteome</keyword>
<evidence type="ECO:0000313" key="2">
    <source>
        <dbReference type="EMBL" id="EEH57506.1"/>
    </source>
</evidence>
<organism evidence="3">
    <name type="scientific">Micromonas pusilla (strain CCMP1545)</name>
    <name type="common">Picoplanktonic green alga</name>
    <dbReference type="NCBI Taxonomy" id="564608"/>
    <lineage>
        <taxon>Eukaryota</taxon>
        <taxon>Viridiplantae</taxon>
        <taxon>Chlorophyta</taxon>
        <taxon>Mamiellophyceae</taxon>
        <taxon>Mamiellales</taxon>
        <taxon>Mamiellaceae</taxon>
        <taxon>Micromonas</taxon>
    </lineage>
</organism>